<evidence type="ECO:0000256" key="1">
    <source>
        <dbReference type="SAM" id="MobiDB-lite"/>
    </source>
</evidence>
<dbReference type="InterPro" id="IPR023214">
    <property type="entry name" value="HAD_sf"/>
</dbReference>
<accession>A0AA97PP73</accession>
<dbReference type="InterPro" id="IPR036412">
    <property type="entry name" value="HAD-like_sf"/>
</dbReference>
<dbReference type="Gene3D" id="1.10.150.240">
    <property type="entry name" value="Putative phosphatase, domain 2"/>
    <property type="match status" value="1"/>
</dbReference>
<evidence type="ECO:0000313" key="3">
    <source>
        <dbReference type="EMBL" id="ELQ41824.1"/>
    </source>
</evidence>
<protein>
    <submittedName>
        <fullName evidence="3">FAD dependent oxidoreductase superfamily protein</fullName>
    </submittedName>
</protein>
<dbReference type="AlphaFoldDB" id="A0AA97PP73"/>
<dbReference type="Pfam" id="PF01266">
    <property type="entry name" value="DAO"/>
    <property type="match status" value="1"/>
</dbReference>
<reference evidence="3" key="1">
    <citation type="journal article" date="2012" name="PLoS Genet.">
        <title>Comparative analysis of the genomes of two field isolates of the rice blast fungus Magnaporthe oryzae.</title>
        <authorList>
            <person name="Xue M."/>
            <person name="Yang J."/>
            <person name="Li Z."/>
            <person name="Hu S."/>
            <person name="Yao N."/>
            <person name="Dean R.A."/>
            <person name="Zhao W."/>
            <person name="Shen M."/>
            <person name="Zhang H."/>
            <person name="Li C."/>
            <person name="Liu L."/>
            <person name="Cao L."/>
            <person name="Xu X."/>
            <person name="Xing Y."/>
            <person name="Hsiang T."/>
            <person name="Zhang Z."/>
            <person name="Xu J.R."/>
            <person name="Peng Y.L."/>
        </authorList>
    </citation>
    <scope>NUCLEOTIDE SEQUENCE</scope>
    <source>
        <strain evidence="3">Y34</strain>
    </source>
</reference>
<organism evidence="3">
    <name type="scientific">Pyricularia oryzae (strain Y34)</name>
    <name type="common">Rice blast fungus</name>
    <name type="synonym">Magnaporthe oryzae</name>
    <dbReference type="NCBI Taxonomy" id="1143189"/>
    <lineage>
        <taxon>Eukaryota</taxon>
        <taxon>Fungi</taxon>
        <taxon>Dikarya</taxon>
        <taxon>Ascomycota</taxon>
        <taxon>Pezizomycotina</taxon>
        <taxon>Sordariomycetes</taxon>
        <taxon>Sordariomycetidae</taxon>
        <taxon>Magnaporthales</taxon>
        <taxon>Pyriculariaceae</taxon>
        <taxon>Pyricularia</taxon>
    </lineage>
</organism>
<feature type="domain" description="FAD dependent oxidoreductase" evidence="2">
    <location>
        <begin position="338"/>
        <end position="720"/>
    </location>
</feature>
<sequence length="770" mass="85184">MATSSKRKHVVFDVVGTCFSYDGIFDALDARLGDKLRSRCILPKLLGYAWLEAAEREYTYLSISGRYKVFIDVFEALFWRMLSMAGVEDPRSFATEEDLAFVMTKYQELEARPGIAACFEALRQDGFTVWAFTTGDKARVSGYFRKNGIDMPEENFKSCDSIGVGKPSPKAYKSMLDQFAGEEAWFAAAHMWDVSAARENGFKGAYCTIMEKDPCTQIFGDMDVIADSFEDLAKKIIDANLKRGRCTKPGGRCRCSLWRRPMENAGLFIDCPPSSLLTSPSSWQVISDFQQLWNQSSHIQKIPPNRTPVHNPVPSFWTATTFPLSDHRTTPDLPTTSDIVVIGAGLAGVATAYHILKQHHGSTAEKPPPSVLILEARQICSGATGRNGGHIKPDVYFNVGKYASLYGMEAAAEMARFEAEHVYAVKDLIETEGLDCDFHLTRAVDVCLDADHARETEAAYRELVKAGVADLRDVDFTPKPDAERVSGIKGAQCCFSFTAAHLWPSKLVHQLLQRLIDQGGINVQSNTPVISIASKPDSEGRWTITTPRGNVAARNVVHATNAYAAHLLPEYTGRIVPVRGVCSRIVHPEGQHGSQHLVNTYGIRYSARDYDYLIPRADGSIVVGGARQMFWHKPELWFNNIRDDELVEEAGGYFDGYMQRTFRGWENSGATVDKVWTGIMGYSSDFMPHVGQVPGKDGQYIIAGFSGHGMPEILLASRGVAKMVCSGVSFEATGLPRLVETTAERISKERGSALEESLSSTLGDDHRILR</sequence>
<dbReference type="PANTHER" id="PTHR13847:SF279">
    <property type="entry name" value="FAD DEPENDENT OXIDOREDUCTASE DOMAIN-CONTAINING PROTEIN-RELATED"/>
    <property type="match status" value="1"/>
</dbReference>
<dbReference type="Gene3D" id="3.50.50.60">
    <property type="entry name" value="FAD/NAD(P)-binding domain"/>
    <property type="match status" value="1"/>
</dbReference>
<evidence type="ECO:0000259" key="2">
    <source>
        <dbReference type="Pfam" id="PF01266"/>
    </source>
</evidence>
<feature type="region of interest" description="Disordered" evidence="1">
    <location>
        <begin position="749"/>
        <end position="770"/>
    </location>
</feature>
<dbReference type="PANTHER" id="PTHR13847">
    <property type="entry name" value="SARCOSINE DEHYDROGENASE-RELATED"/>
    <property type="match status" value="1"/>
</dbReference>
<dbReference type="InterPro" id="IPR023198">
    <property type="entry name" value="PGP-like_dom2"/>
</dbReference>
<dbReference type="GO" id="GO:0005737">
    <property type="term" value="C:cytoplasm"/>
    <property type="evidence" value="ECO:0007669"/>
    <property type="project" value="TreeGrafter"/>
</dbReference>
<name>A0AA97PP73_PYRO3</name>
<dbReference type="EMBL" id="JH792967">
    <property type="protein sequence ID" value="ELQ41824.1"/>
    <property type="molecule type" value="Genomic_DNA"/>
</dbReference>
<proteinExistence type="predicted"/>
<dbReference type="InterPro" id="IPR036188">
    <property type="entry name" value="FAD/NAD-bd_sf"/>
</dbReference>
<dbReference type="Gene3D" id="3.30.9.10">
    <property type="entry name" value="D-Amino Acid Oxidase, subunit A, domain 2"/>
    <property type="match status" value="1"/>
</dbReference>
<dbReference type="Pfam" id="PF00702">
    <property type="entry name" value="Hydrolase"/>
    <property type="match status" value="1"/>
</dbReference>
<dbReference type="InterPro" id="IPR006076">
    <property type="entry name" value="FAD-dep_OxRdtase"/>
</dbReference>
<gene>
    <name evidence="3" type="ORF">OOU_Y34scaffold00251g10</name>
</gene>
<dbReference type="Gene3D" id="3.40.50.1000">
    <property type="entry name" value="HAD superfamily/HAD-like"/>
    <property type="match status" value="1"/>
</dbReference>
<dbReference type="SUPFAM" id="SSF56784">
    <property type="entry name" value="HAD-like"/>
    <property type="match status" value="1"/>
</dbReference>
<dbReference type="Proteomes" id="UP000011086">
    <property type="component" value="Unassembled WGS sequence"/>
</dbReference>
<dbReference type="SUPFAM" id="SSF51905">
    <property type="entry name" value="FAD/NAD(P)-binding domain"/>
    <property type="match status" value="1"/>
</dbReference>